<protein>
    <submittedName>
        <fullName evidence="1">Uncharacterized protein</fullName>
    </submittedName>
</protein>
<dbReference type="SUPFAM" id="SSF52402">
    <property type="entry name" value="Adenine nucleotide alpha hydrolases-like"/>
    <property type="match status" value="1"/>
</dbReference>
<organism evidence="1">
    <name type="scientific">uncultured bacterium</name>
    <name type="common">gcode 4</name>
    <dbReference type="NCBI Taxonomy" id="1234023"/>
    <lineage>
        <taxon>Bacteria</taxon>
        <taxon>environmental samples</taxon>
    </lineage>
</organism>
<reference evidence="1" key="1">
    <citation type="journal article" date="2012" name="Science">
        <title>Fermentation, hydrogen, and sulfur metabolism in multiple uncultivated bacterial phyla.</title>
        <authorList>
            <person name="Wrighton K.C."/>
            <person name="Thomas B.C."/>
            <person name="Sharon I."/>
            <person name="Miller C.S."/>
            <person name="Castelle C.J."/>
            <person name="VerBerkmoes N.C."/>
            <person name="Wilkins M.J."/>
            <person name="Hettich R.L."/>
            <person name="Lipton M.S."/>
            <person name="Williams K.H."/>
            <person name="Long P.E."/>
            <person name="Banfield J.F."/>
        </authorList>
    </citation>
    <scope>NUCLEOTIDE SEQUENCE [LARGE SCALE GENOMIC DNA]</scope>
</reference>
<name>K2FGI2_9BACT</name>
<comment type="caution">
    <text evidence="1">The sequence shown here is derived from an EMBL/GenBank/DDBJ whole genome shotgun (WGS) entry which is preliminary data.</text>
</comment>
<dbReference type="EMBL" id="AMFJ01000016">
    <property type="protein sequence ID" value="EKE30251.1"/>
    <property type="molecule type" value="Genomic_DNA"/>
</dbReference>
<dbReference type="Gene3D" id="3.40.50.620">
    <property type="entry name" value="HUPs"/>
    <property type="match status" value="1"/>
</dbReference>
<evidence type="ECO:0000313" key="1">
    <source>
        <dbReference type="EMBL" id="EKE30251.1"/>
    </source>
</evidence>
<dbReference type="InterPro" id="IPR014729">
    <property type="entry name" value="Rossmann-like_a/b/a_fold"/>
</dbReference>
<sequence length="341" mass="40916">MVEGVKLCNHCVRNINSPFVDSENWKCSFCIDFENHKERLFSRLKAVEGKFLDNIKRSPWKGIYDCIVLVSWWKDSIMTLYKIKKDTDLRILAYTFDNWFESEEALENIRKAVEKLEIDWMLDKPWYILKVLKVILMEKIPSSICRFCAPIMINRAIKKAKSDKIPYIVTWWNKWQSDREPSRFPLWNIPKVKIRELLQKYPFLKNIWIEEQENEKLLKKYGIQTVSPWIHELRDTKAYTEIITRDLWWVMPKVSYPKESTNCVLNFLQVVLSRKYFGYTHYDCEESMLINFKENSRENAQKILDADIDKEIIENILNKLSLKLEDIGLNEQQLAIYSKFQ</sequence>
<dbReference type="AlphaFoldDB" id="K2FGI2"/>
<gene>
    <name evidence="1" type="ORF">ACD_2C00016G0002</name>
</gene>
<proteinExistence type="predicted"/>
<accession>K2FGI2</accession>